<feature type="non-terminal residue" evidence="2">
    <location>
        <position position="1"/>
    </location>
</feature>
<name>A0A6S7IYZ4_PARCT</name>
<evidence type="ECO:0000256" key="1">
    <source>
        <dbReference type="SAM" id="MobiDB-lite"/>
    </source>
</evidence>
<feature type="compositionally biased region" description="Basic and acidic residues" evidence="1">
    <location>
        <begin position="80"/>
        <end position="99"/>
    </location>
</feature>
<proteinExistence type="predicted"/>
<reference evidence="2" key="1">
    <citation type="submission" date="2020-04" db="EMBL/GenBank/DDBJ databases">
        <authorList>
            <person name="Alioto T."/>
            <person name="Alioto T."/>
            <person name="Gomez Garrido J."/>
        </authorList>
    </citation>
    <scope>NUCLEOTIDE SEQUENCE</scope>
    <source>
        <strain evidence="2">A484AB</strain>
    </source>
</reference>
<evidence type="ECO:0000313" key="3">
    <source>
        <dbReference type="Proteomes" id="UP001152795"/>
    </source>
</evidence>
<feature type="compositionally biased region" description="Low complexity" evidence="1">
    <location>
        <begin position="101"/>
        <end position="113"/>
    </location>
</feature>
<dbReference type="Proteomes" id="UP001152795">
    <property type="component" value="Unassembled WGS sequence"/>
</dbReference>
<comment type="caution">
    <text evidence="2">The sequence shown here is derived from an EMBL/GenBank/DDBJ whole genome shotgun (WGS) entry which is preliminary data.</text>
</comment>
<protein>
    <submittedName>
        <fullName evidence="2">Uncharacterized protein</fullName>
    </submittedName>
</protein>
<gene>
    <name evidence="2" type="ORF">PACLA_8A041347</name>
</gene>
<keyword evidence="3" id="KW-1185">Reference proteome</keyword>
<dbReference type="OrthoDB" id="6012616at2759"/>
<organism evidence="2 3">
    <name type="scientific">Paramuricea clavata</name>
    <name type="common">Red gorgonian</name>
    <name type="synonym">Violescent sea-whip</name>
    <dbReference type="NCBI Taxonomy" id="317549"/>
    <lineage>
        <taxon>Eukaryota</taxon>
        <taxon>Metazoa</taxon>
        <taxon>Cnidaria</taxon>
        <taxon>Anthozoa</taxon>
        <taxon>Octocorallia</taxon>
        <taxon>Malacalcyonacea</taxon>
        <taxon>Plexauridae</taxon>
        <taxon>Paramuricea</taxon>
    </lineage>
</organism>
<dbReference type="AlphaFoldDB" id="A0A6S7IYZ4"/>
<dbReference type="PANTHER" id="PTHR33845">
    <property type="entry name" value="C2H2-TYPE DOMAIN-CONTAINING PROTEIN"/>
    <property type="match status" value="1"/>
</dbReference>
<evidence type="ECO:0000313" key="2">
    <source>
        <dbReference type="EMBL" id="CAB4022570.1"/>
    </source>
</evidence>
<feature type="compositionally biased region" description="Acidic residues" evidence="1">
    <location>
        <begin position="123"/>
        <end position="137"/>
    </location>
</feature>
<dbReference type="EMBL" id="CACRXK020012039">
    <property type="protein sequence ID" value="CAB4022570.1"/>
    <property type="molecule type" value="Genomic_DNA"/>
</dbReference>
<dbReference type="PANTHER" id="PTHR33845:SF1">
    <property type="entry name" value="C2H2-TYPE DOMAIN-CONTAINING PROTEIN"/>
    <property type="match status" value="1"/>
</dbReference>
<accession>A0A6S7IYZ4</accession>
<feature type="region of interest" description="Disordered" evidence="1">
    <location>
        <begin position="80"/>
        <end position="141"/>
    </location>
</feature>
<sequence>YALERESLLDKAMLRYAENLESGESAIDQIIESASGSSESLDVQPSPIGWALKSSASRRGLTKNQKKYLTDIFLLGEQTRQKADPDDVSKSMRKARDTDGSSLFKFSRLSSKKSIPEANSTSDNDDDEDDNDNDDDLSSEKEYHRIRDEILNEISLNHPIIYDSYNICEMVATSKLPKFSIAMLQVICRYFELYILN</sequence>